<keyword evidence="10" id="KW-1185">Reference proteome</keyword>
<keyword evidence="6" id="KW-0636">Prenylation</keyword>
<reference evidence="9 10" key="1">
    <citation type="submission" date="2024-01" db="EMBL/GenBank/DDBJ databases">
        <title>Genome assemblies of Stephania.</title>
        <authorList>
            <person name="Yang L."/>
        </authorList>
    </citation>
    <scope>NUCLEOTIDE SEQUENCE [LARGE SCALE GENOMIC DNA]</scope>
    <source>
        <strain evidence="9">YNDBR</strain>
        <tissue evidence="9">Leaf</tissue>
    </source>
</reference>
<dbReference type="GO" id="GO:0012505">
    <property type="term" value="C:endomembrane system"/>
    <property type="evidence" value="ECO:0007669"/>
    <property type="project" value="UniProtKB-SubCell"/>
</dbReference>
<keyword evidence="3" id="KW-0813">Transport</keyword>
<organism evidence="9 10">
    <name type="scientific">Stephania yunnanensis</name>
    <dbReference type="NCBI Taxonomy" id="152371"/>
    <lineage>
        <taxon>Eukaryota</taxon>
        <taxon>Viridiplantae</taxon>
        <taxon>Streptophyta</taxon>
        <taxon>Embryophyta</taxon>
        <taxon>Tracheophyta</taxon>
        <taxon>Spermatophyta</taxon>
        <taxon>Magnoliopsida</taxon>
        <taxon>Ranunculales</taxon>
        <taxon>Menispermaceae</taxon>
        <taxon>Menispermoideae</taxon>
        <taxon>Cissampelideae</taxon>
        <taxon>Stephania</taxon>
    </lineage>
</organism>
<proteinExistence type="inferred from homology"/>
<dbReference type="PANTHER" id="PTHR47981">
    <property type="entry name" value="RAB FAMILY"/>
    <property type="match status" value="1"/>
</dbReference>
<dbReference type="GO" id="GO:0005774">
    <property type="term" value="C:vacuolar membrane"/>
    <property type="evidence" value="ECO:0007669"/>
    <property type="project" value="TreeGrafter"/>
</dbReference>
<evidence type="ECO:0000256" key="8">
    <source>
        <dbReference type="SAM" id="MobiDB-lite"/>
    </source>
</evidence>
<dbReference type="PANTHER" id="PTHR47981:SF2">
    <property type="entry name" value="RAS-RELATED PROTEIN RABG3B"/>
    <property type="match status" value="1"/>
</dbReference>
<name>A0AAP0E6D4_9MAGN</name>
<dbReference type="InterPro" id="IPR001806">
    <property type="entry name" value="Small_GTPase"/>
</dbReference>
<evidence type="ECO:0000256" key="2">
    <source>
        <dbReference type="ARBA" id="ARBA00022741"/>
    </source>
</evidence>
<dbReference type="GO" id="GO:0005525">
    <property type="term" value="F:GTP binding"/>
    <property type="evidence" value="ECO:0007669"/>
    <property type="project" value="UniProtKB-KW"/>
</dbReference>
<evidence type="ECO:0000256" key="3">
    <source>
        <dbReference type="ARBA" id="ARBA00022927"/>
    </source>
</evidence>
<protein>
    <submittedName>
        <fullName evidence="9">Uncharacterized protein</fullName>
    </submittedName>
</protein>
<dbReference type="AlphaFoldDB" id="A0AAP0E6D4"/>
<keyword evidence="3" id="KW-0653">Protein transport</keyword>
<dbReference type="Pfam" id="PF00071">
    <property type="entry name" value="Ras"/>
    <property type="match status" value="1"/>
</dbReference>
<evidence type="ECO:0000256" key="7">
    <source>
        <dbReference type="ARBA" id="ARBA00046278"/>
    </source>
</evidence>
<feature type="region of interest" description="Disordered" evidence="8">
    <location>
        <begin position="1"/>
        <end position="24"/>
    </location>
</feature>
<gene>
    <name evidence="9" type="ORF">Syun_029850</name>
</gene>
<evidence type="ECO:0000256" key="1">
    <source>
        <dbReference type="ARBA" id="ARBA00006270"/>
    </source>
</evidence>
<dbReference type="EMBL" id="JBBNAF010000013">
    <property type="protein sequence ID" value="KAK9087456.1"/>
    <property type="molecule type" value="Genomic_DNA"/>
</dbReference>
<evidence type="ECO:0000313" key="9">
    <source>
        <dbReference type="EMBL" id="KAK9087456.1"/>
    </source>
</evidence>
<keyword evidence="2" id="KW-0547">Nucleotide-binding</keyword>
<dbReference type="Gene3D" id="3.40.50.300">
    <property type="entry name" value="P-loop containing nucleotide triphosphate hydrolases"/>
    <property type="match status" value="1"/>
</dbReference>
<dbReference type="GO" id="GO:0003924">
    <property type="term" value="F:GTPase activity"/>
    <property type="evidence" value="ECO:0007669"/>
    <property type="project" value="InterPro"/>
</dbReference>
<comment type="similarity">
    <text evidence="1">Belongs to the small GTPase superfamily. Rab family.</text>
</comment>
<evidence type="ECO:0000256" key="6">
    <source>
        <dbReference type="ARBA" id="ARBA00023289"/>
    </source>
</evidence>
<sequence>MMPRSRRTRIGRSEGDGDGKQFGAQSGGDNLIYGQERFLGLGVSFCRGADCCVLVYDVNLGKSFESLNNKHEDFLKQANPIDPNTSPFVLLGKRWTSMAQKMPGGLGKEGEGLVCIYTLRPRRRGL</sequence>
<evidence type="ECO:0000256" key="5">
    <source>
        <dbReference type="ARBA" id="ARBA00023288"/>
    </source>
</evidence>
<evidence type="ECO:0000313" key="10">
    <source>
        <dbReference type="Proteomes" id="UP001420932"/>
    </source>
</evidence>
<comment type="caution">
    <text evidence="9">The sequence shown here is derived from an EMBL/GenBank/DDBJ whole genome shotgun (WGS) entry which is preliminary data.</text>
</comment>
<dbReference type="InterPro" id="IPR027417">
    <property type="entry name" value="P-loop_NTPase"/>
</dbReference>
<feature type="compositionally biased region" description="Basic residues" evidence="8">
    <location>
        <begin position="1"/>
        <end position="10"/>
    </location>
</feature>
<keyword evidence="5" id="KW-0449">Lipoprotein</keyword>
<keyword evidence="4" id="KW-0342">GTP-binding</keyword>
<dbReference type="Proteomes" id="UP001420932">
    <property type="component" value="Unassembled WGS sequence"/>
</dbReference>
<evidence type="ECO:0000256" key="4">
    <source>
        <dbReference type="ARBA" id="ARBA00023134"/>
    </source>
</evidence>
<accession>A0AAP0E6D4</accession>
<dbReference type="GO" id="GO:0015031">
    <property type="term" value="P:protein transport"/>
    <property type="evidence" value="ECO:0007669"/>
    <property type="project" value="UniProtKB-KW"/>
</dbReference>
<comment type="subcellular location">
    <subcellularLocation>
        <location evidence="7">Endomembrane system</location>
        <topology evidence="7">Lipid-anchor</topology>
        <orientation evidence="7">Cytoplasmic side</orientation>
    </subcellularLocation>
</comment>
<dbReference type="SUPFAM" id="SSF52540">
    <property type="entry name" value="P-loop containing nucleoside triphosphate hydrolases"/>
    <property type="match status" value="1"/>
</dbReference>